<organism evidence="4 6">
    <name type="scientific">Pandoraea apista</name>
    <dbReference type="NCBI Taxonomy" id="93218"/>
    <lineage>
        <taxon>Bacteria</taxon>
        <taxon>Pseudomonadati</taxon>
        <taxon>Pseudomonadota</taxon>
        <taxon>Betaproteobacteria</taxon>
        <taxon>Burkholderiales</taxon>
        <taxon>Burkholderiaceae</taxon>
        <taxon>Pandoraea</taxon>
    </lineage>
</organism>
<protein>
    <submittedName>
        <fullName evidence="4">Membrane protein</fullName>
    </submittedName>
    <submittedName>
        <fullName evidence="3">OmpW family protein</fullName>
    </submittedName>
</protein>
<evidence type="ECO:0000256" key="1">
    <source>
        <dbReference type="ARBA" id="ARBA00004442"/>
    </source>
</evidence>
<dbReference type="AlphaFoldDB" id="A0A0B5FM67"/>
<evidence type="ECO:0000313" key="4">
    <source>
        <dbReference type="EMBL" id="VVG72773.1"/>
    </source>
</evidence>
<dbReference type="SUPFAM" id="SSF56925">
    <property type="entry name" value="OMPA-like"/>
    <property type="match status" value="1"/>
</dbReference>
<dbReference type="Proteomes" id="UP000364291">
    <property type="component" value="Unassembled WGS sequence"/>
</dbReference>
<keyword evidence="2" id="KW-0732">Signal</keyword>
<gene>
    <name evidence="3" type="ORF">EJE83_02785</name>
    <name evidence="4" type="ORF">PAP18089_03773</name>
</gene>
<dbReference type="STRING" id="93218.XM39_07065"/>
<evidence type="ECO:0000256" key="2">
    <source>
        <dbReference type="SAM" id="SignalP"/>
    </source>
</evidence>
<dbReference type="RefSeq" id="WP_042113394.1">
    <property type="nucleotide sequence ID" value="NZ_CABPSX010000008.1"/>
</dbReference>
<evidence type="ECO:0000313" key="5">
    <source>
        <dbReference type="Proteomes" id="UP000270216"/>
    </source>
</evidence>
<reference evidence="4 6" key="2">
    <citation type="submission" date="2019-08" db="EMBL/GenBank/DDBJ databases">
        <authorList>
            <person name="Peeters C."/>
        </authorList>
    </citation>
    <scope>NUCLEOTIDE SEQUENCE [LARGE SCALE GENOMIC DNA]</scope>
    <source>
        <strain evidence="4 6">LMG 18089</strain>
    </source>
</reference>
<evidence type="ECO:0000313" key="6">
    <source>
        <dbReference type="Proteomes" id="UP000364291"/>
    </source>
</evidence>
<name>A0A0B5FM67_9BURK</name>
<dbReference type="PANTHER" id="PTHR36920">
    <property type="match status" value="1"/>
</dbReference>
<evidence type="ECO:0000313" key="3">
    <source>
        <dbReference type="EMBL" id="RSK85660.1"/>
    </source>
</evidence>
<feature type="signal peptide" evidence="2">
    <location>
        <begin position="1"/>
        <end position="28"/>
    </location>
</feature>
<dbReference type="GO" id="GO:0009279">
    <property type="term" value="C:cell outer membrane"/>
    <property type="evidence" value="ECO:0007669"/>
    <property type="project" value="UniProtKB-SubCell"/>
</dbReference>
<keyword evidence="5" id="KW-1185">Reference proteome</keyword>
<dbReference type="InterPro" id="IPR011250">
    <property type="entry name" value="OMP/PagP_B-barrel"/>
</dbReference>
<dbReference type="Gene3D" id="2.40.160.20">
    <property type="match status" value="1"/>
</dbReference>
<feature type="chain" id="PRO_5014508867" evidence="2">
    <location>
        <begin position="29"/>
        <end position="282"/>
    </location>
</feature>
<sequence length="282" mass="29739">MTTRTYWSAARFCALGLGVSLASTCAIAQQAGDNVVNLGWFHIAPQDSSKPMTTSVTQEGLTPALVPSNFTSPGSGAKVSNADTLGLVITHFFTDNIALQSVAGVPAKFKLTGQGVIAPPGIAGALTSIDLGAAQNNPIVQSVRQWSPALVLQYYFGQANSTWRPFLGVGVSYTFFTNVNLNPNFEAALNQNFGSVLAFTSGHNGPTSVEAKSSASWQPVFNAGFSYAFDKHWVASASVSYLPLKTTANIKIKAQDGTVLSSSDADIKLNPIVTFVSLGYKF</sequence>
<dbReference type="KEGG" id="papi:SG18_07050"/>
<reference evidence="3 5" key="1">
    <citation type="submission" date="2018-12" db="EMBL/GenBank/DDBJ databases">
        <title>Whole genome sequence of a Pandoraea apista isolate from a patient with cystic fibrosis.</title>
        <authorList>
            <person name="Kenna D.T."/>
            <person name="Turton J.F."/>
        </authorList>
    </citation>
    <scope>NUCLEOTIDE SEQUENCE [LARGE SCALE GENOMIC DNA]</scope>
    <source>
        <strain evidence="3 5">Pa13324</strain>
    </source>
</reference>
<accession>A0A0B5FM67</accession>
<dbReference type="Proteomes" id="UP000270216">
    <property type="component" value="Unassembled WGS sequence"/>
</dbReference>
<dbReference type="EMBL" id="RWHX01000003">
    <property type="protein sequence ID" value="RSK85660.1"/>
    <property type="molecule type" value="Genomic_DNA"/>
</dbReference>
<comment type="subcellular location">
    <subcellularLocation>
        <location evidence="1">Cell outer membrane</location>
    </subcellularLocation>
</comment>
<dbReference type="Pfam" id="PF03922">
    <property type="entry name" value="OmpW"/>
    <property type="match status" value="1"/>
</dbReference>
<dbReference type="GO" id="GO:0055085">
    <property type="term" value="P:transmembrane transport"/>
    <property type="evidence" value="ECO:0007669"/>
    <property type="project" value="TreeGrafter"/>
</dbReference>
<dbReference type="InterPro" id="IPR005618">
    <property type="entry name" value="OMPW"/>
</dbReference>
<dbReference type="EMBL" id="CABPSX010000008">
    <property type="protein sequence ID" value="VVG72773.1"/>
    <property type="molecule type" value="Genomic_DNA"/>
</dbReference>
<dbReference type="GeneID" id="47012540"/>
<dbReference type="OrthoDB" id="9807574at2"/>
<dbReference type="PANTHER" id="PTHR36920:SF1">
    <property type="entry name" value="OUTER MEMBRANE PROTEIN W"/>
    <property type="match status" value="1"/>
</dbReference>
<proteinExistence type="predicted"/>